<dbReference type="Pfam" id="PF11017">
    <property type="entry name" value="DUF2855"/>
    <property type="match status" value="1"/>
</dbReference>
<gene>
    <name evidence="1" type="ORF">G3I59_08560</name>
</gene>
<evidence type="ECO:0000313" key="2">
    <source>
        <dbReference type="Proteomes" id="UP000470404"/>
    </source>
</evidence>
<proteinExistence type="predicted"/>
<dbReference type="EMBL" id="JAAGNC010000058">
    <property type="protein sequence ID" value="NEC55647.1"/>
    <property type="molecule type" value="Genomic_DNA"/>
</dbReference>
<dbReference type="Gene3D" id="3.90.180.10">
    <property type="entry name" value="Medium-chain alcohol dehydrogenases, catalytic domain"/>
    <property type="match status" value="1"/>
</dbReference>
<sequence>MRTPDNWDLLVNRSGTGDFELRPAPDRPLGPGEIRLAVEKFGLSMNNVTYARLGDSALPFWNAFPAPEGYGRVPVWGFAHVEESRRPGIAAGRRYFGYLPMSSGFTLSAEPAGHGLLDTSGVRDFLHVWYRTYRNAPAEDELDDRRALLWPLFPASAVLNDYLRRTGAHGADTVVVTSASSKTAIGMAELLAGNGRFRTVGVTADKPFAAALNRYDEVVSYDELDALAGGGGSAVLVDFTGDAKRLAALYDVLAGRLVYTALVGYTHPDARLEPPELPGPEPEIFFTPAYEEETARAEGPAAYRRRYAAAEERFVRGSAEWLRMSAGTGPDAAAAVFRSLLAGEPGPSAGHVLRP</sequence>
<dbReference type="RefSeq" id="WP_067593328.1">
    <property type="nucleotide sequence ID" value="NZ_JAAGNC010000058.1"/>
</dbReference>
<dbReference type="Proteomes" id="UP000470404">
    <property type="component" value="Unassembled WGS sequence"/>
</dbReference>
<keyword evidence="2" id="KW-1185">Reference proteome</keyword>
<reference evidence="1 2" key="1">
    <citation type="submission" date="2020-01" db="EMBL/GenBank/DDBJ databases">
        <title>Insect and environment-associated Actinomycetes.</title>
        <authorList>
            <person name="Currrie C."/>
            <person name="Chevrette M."/>
            <person name="Carlson C."/>
            <person name="Stubbendieck R."/>
            <person name="Wendt-Pienkowski E."/>
        </authorList>
    </citation>
    <scope>NUCLEOTIDE SEQUENCE [LARGE SCALE GENOMIC DNA]</scope>
    <source>
        <strain evidence="1 2">SID8386</strain>
    </source>
</reference>
<name>A0ABX0BNG4_9PSEU</name>
<comment type="caution">
    <text evidence="1">The sequence shown here is derived from an EMBL/GenBank/DDBJ whole genome shotgun (WGS) entry which is preliminary data.</text>
</comment>
<dbReference type="Gene3D" id="3.40.50.720">
    <property type="entry name" value="NAD(P)-binding Rossmann-like Domain"/>
    <property type="match status" value="1"/>
</dbReference>
<protein>
    <submittedName>
        <fullName evidence="1">DUF2855 family protein</fullName>
    </submittedName>
</protein>
<organism evidence="1 2">
    <name type="scientific">Amycolatopsis rubida</name>
    <dbReference type="NCBI Taxonomy" id="112413"/>
    <lineage>
        <taxon>Bacteria</taxon>
        <taxon>Bacillati</taxon>
        <taxon>Actinomycetota</taxon>
        <taxon>Actinomycetes</taxon>
        <taxon>Pseudonocardiales</taxon>
        <taxon>Pseudonocardiaceae</taxon>
        <taxon>Amycolatopsis</taxon>
    </lineage>
</organism>
<accession>A0ABX0BNG4</accession>
<dbReference type="InterPro" id="IPR021276">
    <property type="entry name" value="DUF2855"/>
</dbReference>
<evidence type="ECO:0000313" key="1">
    <source>
        <dbReference type="EMBL" id="NEC55647.1"/>
    </source>
</evidence>